<keyword evidence="6" id="KW-0597">Phosphoprotein</keyword>
<evidence type="ECO:0000256" key="9">
    <source>
        <dbReference type="ARBA" id="ARBA00023054"/>
    </source>
</evidence>
<keyword evidence="10" id="KW-0206">Cytoskeleton</keyword>
<keyword evidence="16" id="KW-1185">Reference proteome</keyword>
<evidence type="ECO:0000256" key="13">
    <source>
        <dbReference type="ARBA" id="ARBA00093507"/>
    </source>
</evidence>
<comment type="similarity">
    <text evidence="11">Belongs to the dynactin subunit 4 family.</text>
</comment>
<evidence type="ECO:0000256" key="3">
    <source>
        <dbReference type="ARBA" id="ARBA00004657"/>
    </source>
</evidence>
<comment type="subunit">
    <text evidence="13">Subunit of dynactin, a multiprotein complex part of a tripartite complex with dynein and a adapter, such as BICDL1, BICD2 or HOOK3. The dynactin complex is built around ACTR1A/ACTB filament and consists of an actin-related filament composed of a shoulder domain, a pointed end and a barbed end. Its length is defined by its flexible shoulder domain. The soulder is composed of 2 DCTN1 subunits, 4 DCTN2 and 2 DCTN3. The 4 DCNT2 (via N-terminus) bind the ACTR1A filament and act as molecular rulers to determine the length. The pointed end is important for binding dynein-dynactin cargo adapters. Consists of 4 subunits: ACTR10, DCNT4, DCTN5 and DCTN6. The barbed end is composed of a CAPZA1:CAPZB heterodimers, which binds ACTR1A/ACTB filament and dynactin and stabilizes dynactin. Interacts with ATP7B, but not ATP7A, in a copper-dependent manner. Interacts with ANK2; this interaction is required for localization at costameres. Interacts with N4BP2L1.</text>
</comment>
<evidence type="ECO:0000313" key="16">
    <source>
        <dbReference type="Proteomes" id="UP000193648"/>
    </source>
</evidence>
<keyword evidence="5" id="KW-1017">Isopeptide bond</keyword>
<accession>A0A1Y2GYM5</accession>
<dbReference type="GeneID" id="33569347"/>
<dbReference type="STRING" id="64571.A0A1Y2GYM5"/>
<dbReference type="Pfam" id="PF05502">
    <property type="entry name" value="Dynactin_p62"/>
    <property type="match status" value="2"/>
</dbReference>
<evidence type="ECO:0000256" key="10">
    <source>
        <dbReference type="ARBA" id="ARBA00023212"/>
    </source>
</evidence>
<gene>
    <name evidence="15" type="ORF">BCR41DRAFT_383818</name>
</gene>
<evidence type="ECO:0000256" key="12">
    <source>
        <dbReference type="ARBA" id="ARBA00034864"/>
    </source>
</evidence>
<dbReference type="OrthoDB" id="283815at2759"/>
<dbReference type="GO" id="GO:0005869">
    <property type="term" value="C:dynactin complex"/>
    <property type="evidence" value="ECO:0007669"/>
    <property type="project" value="InterPro"/>
</dbReference>
<sequence length="573" mass="63268">MLALNAPPGQGPAQQPFVHYRCLCCSPGTKPKSSTSSEPAETTPHETTKDKDQQQREEGREEEEEEEEGKKEKDVQQDSSTALISITKTSEASHPTDEPTTGGLPRKVMEEIFASGNTSDLHGSQPLSRLYFCDSCDEIRCSKCSQDEIVCYFCPNCLFDVPTASVKLEKHKCSRNCFECPICQNTLSVVSEDPDAGQFAAVPPAYGQFYLLCHICHWNSQSINMTFEKPTGLAAQLQKADETSPDIMEFGRLKDHLEKHFRNSAKPSSSLHSSLLSSIQTGSLRYVSSTASSTSSNIGGLSHRRGGGDDFAHYTPAVQVMDDTENLDTLMSVINLNQITTMKQRLRELHKQPYSPERLQPKRIHLRIKKSRRCRTCGHILVNPEQKAQSIRFKIKLIALNQIPNITIANVQPMIVQTLSRVILRFTNPRHEEVQVSVRYGDGAQPHHGVHIHSPTFSILPYNEVWEYEVGTIAAAPGSVQENVYEKTANSTSIVLDITPVAAGEVKIPLFVSFTFKTKVRSETGSPSLTSTQLVVSGASAKDIPASDADFVEKTVAFWTIIGFGDALPTLAT</sequence>
<keyword evidence="4" id="KW-0963">Cytoplasm</keyword>
<reference evidence="15 16" key="1">
    <citation type="submission" date="2016-07" db="EMBL/GenBank/DDBJ databases">
        <title>Pervasive Adenine N6-methylation of Active Genes in Fungi.</title>
        <authorList>
            <consortium name="DOE Joint Genome Institute"/>
            <person name="Mondo S.J."/>
            <person name="Dannebaum R.O."/>
            <person name="Kuo R.C."/>
            <person name="Labutti K."/>
            <person name="Haridas S."/>
            <person name="Kuo A."/>
            <person name="Salamov A."/>
            <person name="Ahrendt S.R."/>
            <person name="Lipzen A."/>
            <person name="Sullivan W."/>
            <person name="Andreopoulos W.B."/>
            <person name="Clum A."/>
            <person name="Lindquist E."/>
            <person name="Daum C."/>
            <person name="Ramamoorthy G.K."/>
            <person name="Gryganskyi A."/>
            <person name="Culley D."/>
            <person name="Magnuson J.K."/>
            <person name="James T.Y."/>
            <person name="O'Malley M.A."/>
            <person name="Stajich J.E."/>
            <person name="Spatafora J.W."/>
            <person name="Visel A."/>
            <person name="Grigoriev I.V."/>
        </authorList>
    </citation>
    <scope>NUCLEOTIDE SEQUENCE [LARGE SCALE GENOMIC DNA]</scope>
    <source>
        <strain evidence="15 16">NRRL 3116</strain>
    </source>
</reference>
<protein>
    <recommendedName>
        <fullName evidence="12">Dynactin subunit 4</fullName>
    </recommendedName>
</protein>
<evidence type="ECO:0000256" key="1">
    <source>
        <dbReference type="ARBA" id="ARBA00004300"/>
    </source>
</evidence>
<dbReference type="InterPro" id="IPR008603">
    <property type="entry name" value="DCTN4"/>
</dbReference>
<dbReference type="InParanoid" id="A0A1Y2GYM5"/>
<evidence type="ECO:0000256" key="8">
    <source>
        <dbReference type="ARBA" id="ARBA00022990"/>
    </source>
</evidence>
<feature type="compositionally biased region" description="Basic and acidic residues" evidence="14">
    <location>
        <begin position="43"/>
        <end position="59"/>
    </location>
</feature>
<evidence type="ECO:0000256" key="2">
    <source>
        <dbReference type="ARBA" id="ARBA00004529"/>
    </source>
</evidence>
<evidence type="ECO:0000256" key="11">
    <source>
        <dbReference type="ARBA" id="ARBA00034776"/>
    </source>
</evidence>
<dbReference type="Proteomes" id="UP000193648">
    <property type="component" value="Unassembled WGS sequence"/>
</dbReference>
<keyword evidence="8" id="KW-0007">Acetylation</keyword>
<feature type="region of interest" description="Disordered" evidence="14">
    <location>
        <begin position="23"/>
        <end position="80"/>
    </location>
</feature>
<proteinExistence type="inferred from homology"/>
<evidence type="ECO:0000256" key="14">
    <source>
        <dbReference type="SAM" id="MobiDB-lite"/>
    </source>
</evidence>
<feature type="compositionally biased region" description="Low complexity" evidence="14">
    <location>
        <begin position="26"/>
        <end position="42"/>
    </location>
</feature>
<comment type="subcellular location">
    <subcellularLocation>
        <location evidence="1">Cytoplasm</location>
        <location evidence="1">Cytoskeleton</location>
        <location evidence="1">Microtubule organizing center</location>
        <location evidence="1">Centrosome</location>
    </subcellularLocation>
    <subcellularLocation>
        <location evidence="2">Cytoplasm</location>
        <location evidence="2">Cytoskeleton</location>
        <location evidence="2">Stress fiber</location>
    </subcellularLocation>
    <subcellularLocation>
        <location evidence="3">Cytoplasm</location>
        <location evidence="3">Myofibril</location>
    </subcellularLocation>
</comment>
<dbReference type="RefSeq" id="XP_021885103.1">
    <property type="nucleotide sequence ID" value="XM_022027504.1"/>
</dbReference>
<feature type="region of interest" description="Disordered" evidence="14">
    <location>
        <begin position="86"/>
        <end position="105"/>
    </location>
</feature>
<keyword evidence="9" id="KW-0175">Coiled coil</keyword>
<evidence type="ECO:0000256" key="4">
    <source>
        <dbReference type="ARBA" id="ARBA00022490"/>
    </source>
</evidence>
<evidence type="ECO:0000256" key="6">
    <source>
        <dbReference type="ARBA" id="ARBA00022553"/>
    </source>
</evidence>
<organism evidence="15 16">
    <name type="scientific">Lobosporangium transversale</name>
    <dbReference type="NCBI Taxonomy" id="64571"/>
    <lineage>
        <taxon>Eukaryota</taxon>
        <taxon>Fungi</taxon>
        <taxon>Fungi incertae sedis</taxon>
        <taxon>Mucoromycota</taxon>
        <taxon>Mortierellomycotina</taxon>
        <taxon>Mortierellomycetes</taxon>
        <taxon>Mortierellales</taxon>
        <taxon>Mortierellaceae</taxon>
        <taxon>Lobosporangium</taxon>
    </lineage>
</organism>
<name>A0A1Y2GYM5_9FUNG</name>
<evidence type="ECO:0000256" key="5">
    <source>
        <dbReference type="ARBA" id="ARBA00022499"/>
    </source>
</evidence>
<dbReference type="GO" id="GO:0001725">
    <property type="term" value="C:stress fiber"/>
    <property type="evidence" value="ECO:0007669"/>
    <property type="project" value="UniProtKB-SubCell"/>
</dbReference>
<dbReference type="PANTHER" id="PTHR13034:SF2">
    <property type="entry name" value="DYNACTIN SUBUNIT 4"/>
    <property type="match status" value="1"/>
</dbReference>
<evidence type="ECO:0000313" key="15">
    <source>
        <dbReference type="EMBL" id="ORZ27376.1"/>
    </source>
</evidence>
<evidence type="ECO:0000256" key="7">
    <source>
        <dbReference type="ARBA" id="ARBA00022843"/>
    </source>
</evidence>
<keyword evidence="7" id="KW-0832">Ubl conjugation</keyword>
<dbReference type="PANTHER" id="PTHR13034">
    <property type="entry name" value="DYNACTIN P62 SUBUNIT"/>
    <property type="match status" value="1"/>
</dbReference>
<comment type="caution">
    <text evidence="15">The sequence shown here is derived from an EMBL/GenBank/DDBJ whole genome shotgun (WGS) entry which is preliminary data.</text>
</comment>
<dbReference type="AlphaFoldDB" id="A0A1Y2GYM5"/>
<dbReference type="EMBL" id="MCFF01000004">
    <property type="protein sequence ID" value="ORZ27376.1"/>
    <property type="molecule type" value="Genomic_DNA"/>
</dbReference>